<evidence type="ECO:0000259" key="2">
    <source>
        <dbReference type="PROSITE" id="PS50404"/>
    </source>
</evidence>
<dbReference type="RefSeq" id="WP_095617245.1">
    <property type="nucleotide sequence ID" value="NZ_NSKD01000003.1"/>
</dbReference>
<dbReference type="CDD" id="cd00570">
    <property type="entry name" value="GST_N_family"/>
    <property type="match status" value="1"/>
</dbReference>
<proteinExistence type="predicted"/>
<gene>
    <name evidence="4" type="ORF">CK501_08110</name>
</gene>
<feature type="domain" description="GST N-terminal" evidence="2">
    <location>
        <begin position="2"/>
        <end position="81"/>
    </location>
</feature>
<evidence type="ECO:0000313" key="5">
    <source>
        <dbReference type="Proteomes" id="UP000218896"/>
    </source>
</evidence>
<dbReference type="Pfam" id="PF13410">
    <property type="entry name" value="GST_C_2"/>
    <property type="match status" value="1"/>
</dbReference>
<feature type="domain" description="GST C-terminal" evidence="3">
    <location>
        <begin position="112"/>
        <end position="236"/>
    </location>
</feature>
<accession>A0A2A2F723</accession>
<dbReference type="CDD" id="cd00299">
    <property type="entry name" value="GST_C_family"/>
    <property type="match status" value="1"/>
</dbReference>
<feature type="compositionally biased region" description="Basic and acidic residues" evidence="1">
    <location>
        <begin position="231"/>
        <end position="242"/>
    </location>
</feature>
<dbReference type="Pfam" id="PF13417">
    <property type="entry name" value="GST_N_3"/>
    <property type="match status" value="1"/>
</dbReference>
<evidence type="ECO:0000313" key="4">
    <source>
        <dbReference type="EMBL" id="PAU80402.1"/>
    </source>
</evidence>
<evidence type="ECO:0000259" key="3">
    <source>
        <dbReference type="PROSITE" id="PS50405"/>
    </source>
</evidence>
<dbReference type="SUPFAM" id="SSF47616">
    <property type="entry name" value="GST C-terminal domain-like"/>
    <property type="match status" value="1"/>
</dbReference>
<comment type="caution">
    <text evidence="4">The sequence shown here is derived from an EMBL/GenBank/DDBJ whole genome shotgun (WGS) entry which is preliminary data.</text>
</comment>
<dbReference type="InterPro" id="IPR010987">
    <property type="entry name" value="Glutathione-S-Trfase_C-like"/>
</dbReference>
<organism evidence="4 5">
    <name type="scientific">Halovibrio salipaludis</name>
    <dbReference type="NCBI Taxonomy" id="2032626"/>
    <lineage>
        <taxon>Bacteria</taxon>
        <taxon>Pseudomonadati</taxon>
        <taxon>Pseudomonadota</taxon>
        <taxon>Gammaproteobacteria</taxon>
        <taxon>Oceanospirillales</taxon>
        <taxon>Halomonadaceae</taxon>
        <taxon>Halovibrio</taxon>
    </lineage>
</organism>
<dbReference type="Gene3D" id="3.40.30.110">
    <property type="match status" value="2"/>
</dbReference>
<reference evidence="4 5" key="1">
    <citation type="submission" date="2017-08" db="EMBL/GenBank/DDBJ databases">
        <title>Halovibrio sewagensis sp. nov., isolated from wastewater of high salinity.</title>
        <authorList>
            <person name="Dong X."/>
            <person name="Zhang G."/>
        </authorList>
    </citation>
    <scope>NUCLEOTIDE SEQUENCE [LARGE SCALE GENOMIC DNA]</scope>
    <source>
        <strain evidence="4 5">YL5-2</strain>
    </source>
</reference>
<keyword evidence="5" id="KW-1185">Reference proteome</keyword>
<keyword evidence="4" id="KW-0808">Transferase</keyword>
<feature type="region of interest" description="Disordered" evidence="1">
    <location>
        <begin position="231"/>
        <end position="250"/>
    </location>
</feature>
<dbReference type="OrthoDB" id="5791869at2"/>
<dbReference type="SUPFAM" id="SSF52833">
    <property type="entry name" value="Thioredoxin-like"/>
    <property type="match status" value="1"/>
</dbReference>
<dbReference type="InterPro" id="IPR036249">
    <property type="entry name" value="Thioredoxin-like_sf"/>
</dbReference>
<sequence length="304" mass="33621">MADLILHHYPMSPFSEKIRAMLGYAGLGWESVTVREMPPRPNLETLTGGYRKIPVAQDGADVFCDTRAIAREIAARANRPELVLENSSEAVQAFVREADLEIFLACVIGASGPGMMVKLAKSTSTLNALRFLKDRISIGRTARVSAMKPKQARARIREHLDRMEGMLDTAFLFGDTPCIADFSAYHGLWYVRDLAEHSVMKGYPKVNAWMDRIQAFGHGTVRELSQEGALEKARAAEPRPIETEGDDPMLGKQVSIAPDDYARDPVVGTLVASSAHETILRLEHGDTGVLHLHFPKAGFRVWLP</sequence>
<dbReference type="PROSITE" id="PS50405">
    <property type="entry name" value="GST_CTER"/>
    <property type="match status" value="1"/>
</dbReference>
<dbReference type="GO" id="GO:0016740">
    <property type="term" value="F:transferase activity"/>
    <property type="evidence" value="ECO:0007669"/>
    <property type="project" value="UniProtKB-KW"/>
</dbReference>
<dbReference type="InterPro" id="IPR036282">
    <property type="entry name" value="Glutathione-S-Trfase_C_sf"/>
</dbReference>
<name>A0A2A2F723_9GAMM</name>
<dbReference type="EMBL" id="NSKD01000003">
    <property type="protein sequence ID" value="PAU80402.1"/>
    <property type="molecule type" value="Genomic_DNA"/>
</dbReference>
<dbReference type="PROSITE" id="PS50404">
    <property type="entry name" value="GST_NTER"/>
    <property type="match status" value="1"/>
</dbReference>
<dbReference type="Proteomes" id="UP000218896">
    <property type="component" value="Unassembled WGS sequence"/>
</dbReference>
<dbReference type="AlphaFoldDB" id="A0A2A2F723"/>
<protein>
    <submittedName>
        <fullName evidence="4">Glutathione S-transferase</fullName>
    </submittedName>
</protein>
<evidence type="ECO:0000256" key="1">
    <source>
        <dbReference type="SAM" id="MobiDB-lite"/>
    </source>
</evidence>
<dbReference type="InterPro" id="IPR004045">
    <property type="entry name" value="Glutathione_S-Trfase_N"/>
</dbReference>